<accession>A0A0C3KLQ3</accession>
<reference evidence="3 4" key="1">
    <citation type="submission" date="2014-04" db="EMBL/GenBank/DDBJ databases">
        <authorList>
            <consortium name="DOE Joint Genome Institute"/>
            <person name="Kuo A."/>
            <person name="Kohler A."/>
            <person name="Costa M.D."/>
            <person name="Nagy L.G."/>
            <person name="Floudas D."/>
            <person name="Copeland A."/>
            <person name="Barry K.W."/>
            <person name="Cichocki N."/>
            <person name="Veneault-Fourrey C."/>
            <person name="LaButti K."/>
            <person name="Lindquist E.A."/>
            <person name="Lipzen A."/>
            <person name="Lundell T."/>
            <person name="Morin E."/>
            <person name="Murat C."/>
            <person name="Sun H."/>
            <person name="Tunlid A."/>
            <person name="Henrissat B."/>
            <person name="Grigoriev I.V."/>
            <person name="Hibbett D.S."/>
            <person name="Martin F."/>
            <person name="Nordberg H.P."/>
            <person name="Cantor M.N."/>
            <person name="Hua S.X."/>
        </authorList>
    </citation>
    <scope>NUCLEOTIDE SEQUENCE [LARGE SCALE GENOMIC DNA]</scope>
    <source>
        <strain evidence="3 4">Marx 270</strain>
    </source>
</reference>
<dbReference type="Proteomes" id="UP000054217">
    <property type="component" value="Unassembled WGS sequence"/>
</dbReference>
<name>A0A0C3KLQ3_PISTI</name>
<keyword evidence="4" id="KW-1185">Reference proteome</keyword>
<evidence type="ECO:0000313" key="4">
    <source>
        <dbReference type="Proteomes" id="UP000054217"/>
    </source>
</evidence>
<gene>
    <name evidence="3" type="ORF">M404DRAFT_995728</name>
</gene>
<dbReference type="GO" id="GO:0033615">
    <property type="term" value="P:mitochondrial proton-transporting ATP synthase complex assembly"/>
    <property type="evidence" value="ECO:0007669"/>
    <property type="project" value="TreeGrafter"/>
</dbReference>
<reference evidence="4" key="2">
    <citation type="submission" date="2015-01" db="EMBL/GenBank/DDBJ databases">
        <title>Evolutionary Origins and Diversification of the Mycorrhizal Mutualists.</title>
        <authorList>
            <consortium name="DOE Joint Genome Institute"/>
            <consortium name="Mycorrhizal Genomics Consortium"/>
            <person name="Kohler A."/>
            <person name="Kuo A."/>
            <person name="Nagy L.G."/>
            <person name="Floudas D."/>
            <person name="Copeland A."/>
            <person name="Barry K.W."/>
            <person name="Cichocki N."/>
            <person name="Veneault-Fourrey C."/>
            <person name="LaButti K."/>
            <person name="Lindquist E.A."/>
            <person name="Lipzen A."/>
            <person name="Lundell T."/>
            <person name="Morin E."/>
            <person name="Murat C."/>
            <person name="Riley R."/>
            <person name="Ohm R."/>
            <person name="Sun H."/>
            <person name="Tunlid A."/>
            <person name="Henrissat B."/>
            <person name="Grigoriev I.V."/>
            <person name="Hibbett D.S."/>
            <person name="Martin F."/>
        </authorList>
    </citation>
    <scope>NUCLEOTIDE SEQUENCE [LARGE SCALE GENOMIC DNA]</scope>
    <source>
        <strain evidence="4">Marx 270</strain>
    </source>
</reference>
<protein>
    <submittedName>
        <fullName evidence="3">Uncharacterized protein</fullName>
    </submittedName>
</protein>
<evidence type="ECO:0000256" key="1">
    <source>
        <dbReference type="SAM" id="MobiDB-lite"/>
    </source>
</evidence>
<feature type="region of interest" description="Disordered" evidence="1">
    <location>
        <begin position="66"/>
        <end position="87"/>
    </location>
</feature>
<keyword evidence="2" id="KW-1133">Transmembrane helix</keyword>
<dbReference type="AlphaFoldDB" id="A0A0C3KLQ3"/>
<dbReference type="HOGENOM" id="CLU_085447_0_0_1"/>
<dbReference type="InParanoid" id="A0A0C3KLQ3"/>
<dbReference type="OrthoDB" id="5386199at2759"/>
<evidence type="ECO:0000313" key="3">
    <source>
        <dbReference type="EMBL" id="KIO10532.1"/>
    </source>
</evidence>
<dbReference type="PANTHER" id="PTHR13281:SF0">
    <property type="entry name" value="TRANSMEMBRANE PROTEIN 70, MITOCHONDRIAL"/>
    <property type="match status" value="1"/>
</dbReference>
<sequence>MVMSPILTTLTSNRDACHQSLLRRVVSTSRCIGVRQFSGRIPQQPLTERIPRTTLLQPSLFRRLSTSSPAHHQESTPESGFLDSRSNKPVSYHGPLTQTFRRLKIFSLSSLGLSCVMAPFIFIVESSLPMSARIVLAATALTTSGASTALVGWSGAPYVVDLRRLTPAENGGIEGIEMTTLTLTLRKLTTRVYDADFLVDTKRPFAKWELAHRVQLPSPSEEPATAAKAGAPGEVETVAETLNANNDVIGRWVVRWGEGGAGSCEAVGKVVRYFNVHQELL</sequence>
<feature type="transmembrane region" description="Helical" evidence="2">
    <location>
        <begin position="105"/>
        <end position="124"/>
    </location>
</feature>
<feature type="transmembrane region" description="Helical" evidence="2">
    <location>
        <begin position="130"/>
        <end position="153"/>
    </location>
</feature>
<dbReference type="InterPro" id="IPR009724">
    <property type="entry name" value="TMEM70"/>
</dbReference>
<evidence type="ECO:0000256" key="2">
    <source>
        <dbReference type="SAM" id="Phobius"/>
    </source>
</evidence>
<organism evidence="3 4">
    <name type="scientific">Pisolithus tinctorius Marx 270</name>
    <dbReference type="NCBI Taxonomy" id="870435"/>
    <lineage>
        <taxon>Eukaryota</taxon>
        <taxon>Fungi</taxon>
        <taxon>Dikarya</taxon>
        <taxon>Basidiomycota</taxon>
        <taxon>Agaricomycotina</taxon>
        <taxon>Agaricomycetes</taxon>
        <taxon>Agaricomycetidae</taxon>
        <taxon>Boletales</taxon>
        <taxon>Sclerodermatineae</taxon>
        <taxon>Pisolithaceae</taxon>
        <taxon>Pisolithus</taxon>
    </lineage>
</organism>
<dbReference type="GO" id="GO:0031966">
    <property type="term" value="C:mitochondrial membrane"/>
    <property type="evidence" value="ECO:0007669"/>
    <property type="project" value="TreeGrafter"/>
</dbReference>
<dbReference type="STRING" id="870435.A0A0C3KLQ3"/>
<keyword evidence="2" id="KW-0472">Membrane</keyword>
<dbReference type="PANTHER" id="PTHR13281">
    <property type="entry name" value="TRANSMEMBRANE PROTEIN 70, MITOCHONDRIAL"/>
    <property type="match status" value="1"/>
</dbReference>
<keyword evidence="2" id="KW-0812">Transmembrane</keyword>
<proteinExistence type="predicted"/>
<dbReference type="EMBL" id="KN831952">
    <property type="protein sequence ID" value="KIO10532.1"/>
    <property type="molecule type" value="Genomic_DNA"/>
</dbReference>